<dbReference type="PANTHER" id="PTHR24394:SF29">
    <property type="entry name" value="MYONEURIN"/>
    <property type="match status" value="1"/>
</dbReference>
<dbReference type="SMART" id="SM00355">
    <property type="entry name" value="ZnF_C2H2"/>
    <property type="match status" value="9"/>
</dbReference>
<evidence type="ECO:0000256" key="5">
    <source>
        <dbReference type="ARBA" id="ARBA00022833"/>
    </source>
</evidence>
<reference evidence="9 10" key="1">
    <citation type="journal article" date="2019" name="Gigascience">
        <title>Whole-genome sequence of the oriental lung fluke Paragonimus westermani.</title>
        <authorList>
            <person name="Oey H."/>
            <person name="Zakrzewski M."/>
            <person name="Narain K."/>
            <person name="Devi K.R."/>
            <person name="Agatsuma T."/>
            <person name="Nawaratna S."/>
            <person name="Gobert G.N."/>
            <person name="Jones M.K."/>
            <person name="Ragan M.A."/>
            <person name="McManus D.P."/>
            <person name="Krause L."/>
        </authorList>
    </citation>
    <scope>NUCLEOTIDE SEQUENCE [LARGE SCALE GENOMIC DNA]</scope>
    <source>
        <strain evidence="9 10">IND2009</strain>
    </source>
</reference>
<evidence type="ECO:0000256" key="4">
    <source>
        <dbReference type="ARBA" id="ARBA00022771"/>
    </source>
</evidence>
<keyword evidence="2" id="KW-0479">Metal-binding</keyword>
<dbReference type="AlphaFoldDB" id="A0A5J4NNG4"/>
<evidence type="ECO:0000256" key="1">
    <source>
        <dbReference type="ARBA" id="ARBA00004123"/>
    </source>
</evidence>
<keyword evidence="10" id="KW-1185">Reference proteome</keyword>
<organism evidence="9 10">
    <name type="scientific">Paragonimus westermani</name>
    <dbReference type="NCBI Taxonomy" id="34504"/>
    <lineage>
        <taxon>Eukaryota</taxon>
        <taxon>Metazoa</taxon>
        <taxon>Spiralia</taxon>
        <taxon>Lophotrochozoa</taxon>
        <taxon>Platyhelminthes</taxon>
        <taxon>Trematoda</taxon>
        <taxon>Digenea</taxon>
        <taxon>Plagiorchiida</taxon>
        <taxon>Troglotremata</taxon>
        <taxon>Troglotrematidae</taxon>
        <taxon>Paragonimus</taxon>
    </lineage>
</organism>
<evidence type="ECO:0000313" key="9">
    <source>
        <dbReference type="EMBL" id="KAA3677145.1"/>
    </source>
</evidence>
<evidence type="ECO:0000313" key="10">
    <source>
        <dbReference type="Proteomes" id="UP000324629"/>
    </source>
</evidence>
<comment type="caution">
    <text evidence="9">The sequence shown here is derived from an EMBL/GenBank/DDBJ whole genome shotgun (WGS) entry which is preliminary data.</text>
</comment>
<dbReference type="Gene3D" id="3.30.160.60">
    <property type="entry name" value="Classic Zinc Finger"/>
    <property type="match status" value="2"/>
</dbReference>
<name>A0A5J4NNG4_9TREM</name>
<dbReference type="PROSITE" id="PS00028">
    <property type="entry name" value="ZINC_FINGER_C2H2_1"/>
    <property type="match status" value="1"/>
</dbReference>
<dbReference type="InterPro" id="IPR013087">
    <property type="entry name" value="Znf_C2H2_type"/>
</dbReference>
<sequence length="604" mass="69291">MAERLKCRWVGCEATFTDLVTFGRHLFEQHQILSTSGCLWVSCTKKLGPDSLTVNGSKMHLLSHAVFESYCWNAKSSLFARGFNSLPSPLSCADNSLLHIHDDLCIFDPDASARKLTTFGETLQSESSIGLYGCSHCNCAFRTELEFLRHIFPTLCSFYHADEIDSSSLQCQWIGCGSIFQTYIGLHAHVEKDHRCKGVTPFCFWRSCANRVEELVSDGHWLRHLLMHTFLEARVNFTRQQLCLHGKSWKFVCGGIDYQKLSFVLHSSEKLLWNRSILDRGFLCHWSGCEYRTDSAQLFIEHVCEHALLDAHQKGPYLCKWNSSVLLGENTCLETQQLCDRALSTLSNLREHLYRHTGLPKFVCDRCRVGFSELNTFKEHFAWSLPEQSLGINPSVASPNMSTEQSVDDVLNRPYESSKSQRVPSPVYACESCSKSFLTQHRLIAHRKTPRCIGRRRQELSTCISISEPRTSRQPLLHRVCKRVSKDNFFVEDAQQGVPSHIYCCRVDGCYFTAAKYTAYQFHFRRYHSTVNADGLWYECHLCPDYRARKVQTLSLHLRRIHGLWPPEGKQRFSYTCDPKDGVYRMTGLPKPSNPPVPRKIAPR</sequence>
<dbReference type="GO" id="GO:0005634">
    <property type="term" value="C:nucleus"/>
    <property type="evidence" value="ECO:0007669"/>
    <property type="project" value="UniProtKB-SubCell"/>
</dbReference>
<dbReference type="SUPFAM" id="SSF57667">
    <property type="entry name" value="beta-beta-alpha zinc fingers"/>
    <property type="match status" value="1"/>
</dbReference>
<protein>
    <recommendedName>
        <fullName evidence="8">C2H2-type domain-containing protein</fullName>
    </recommendedName>
</protein>
<dbReference type="EMBL" id="QNGE01001640">
    <property type="protein sequence ID" value="KAA3677145.1"/>
    <property type="molecule type" value="Genomic_DNA"/>
</dbReference>
<evidence type="ECO:0000256" key="6">
    <source>
        <dbReference type="ARBA" id="ARBA00023242"/>
    </source>
</evidence>
<accession>A0A5J4NNG4</accession>
<evidence type="ECO:0000256" key="3">
    <source>
        <dbReference type="ARBA" id="ARBA00022737"/>
    </source>
</evidence>
<dbReference type="GO" id="GO:0008270">
    <property type="term" value="F:zinc ion binding"/>
    <property type="evidence" value="ECO:0007669"/>
    <property type="project" value="UniProtKB-KW"/>
</dbReference>
<dbReference type="GO" id="GO:0000981">
    <property type="term" value="F:DNA-binding transcription factor activity, RNA polymerase II-specific"/>
    <property type="evidence" value="ECO:0007669"/>
    <property type="project" value="TreeGrafter"/>
</dbReference>
<keyword evidence="5" id="KW-0862">Zinc</keyword>
<dbReference type="InterPro" id="IPR036236">
    <property type="entry name" value="Znf_C2H2_sf"/>
</dbReference>
<keyword evidence="4 7" id="KW-0863">Zinc-finger</keyword>
<comment type="subcellular location">
    <subcellularLocation>
        <location evidence="1">Nucleus</location>
    </subcellularLocation>
</comment>
<dbReference type="PANTHER" id="PTHR24394">
    <property type="entry name" value="ZINC FINGER PROTEIN"/>
    <property type="match status" value="1"/>
</dbReference>
<keyword evidence="3" id="KW-0677">Repeat</keyword>
<evidence type="ECO:0000256" key="2">
    <source>
        <dbReference type="ARBA" id="ARBA00022723"/>
    </source>
</evidence>
<gene>
    <name evidence="9" type="ORF">DEA37_0012193</name>
</gene>
<dbReference type="PROSITE" id="PS50157">
    <property type="entry name" value="ZINC_FINGER_C2H2_2"/>
    <property type="match status" value="1"/>
</dbReference>
<evidence type="ECO:0000259" key="8">
    <source>
        <dbReference type="PROSITE" id="PS50157"/>
    </source>
</evidence>
<proteinExistence type="predicted"/>
<keyword evidence="6" id="KW-0539">Nucleus</keyword>
<feature type="domain" description="C2H2-type" evidence="8">
    <location>
        <begin position="428"/>
        <end position="457"/>
    </location>
</feature>
<evidence type="ECO:0000256" key="7">
    <source>
        <dbReference type="PROSITE-ProRule" id="PRU00042"/>
    </source>
</evidence>
<dbReference type="Proteomes" id="UP000324629">
    <property type="component" value="Unassembled WGS sequence"/>
</dbReference>